<proteinExistence type="predicted"/>
<accession>A0A0G1ENA3</accession>
<dbReference type="Proteomes" id="UP000033907">
    <property type="component" value="Unassembled WGS sequence"/>
</dbReference>
<dbReference type="Gene3D" id="1.10.287.1080">
    <property type="entry name" value="MazG-like"/>
    <property type="match status" value="1"/>
</dbReference>
<dbReference type="SUPFAM" id="SSF101386">
    <property type="entry name" value="all-alpha NTP pyrophosphatases"/>
    <property type="match status" value="1"/>
</dbReference>
<evidence type="ECO:0000256" key="1">
    <source>
        <dbReference type="SAM" id="MobiDB-lite"/>
    </source>
</evidence>
<dbReference type="GO" id="GO:0047429">
    <property type="term" value="F:nucleoside triphosphate diphosphatase activity"/>
    <property type="evidence" value="ECO:0007669"/>
    <property type="project" value="InterPro"/>
</dbReference>
<protein>
    <submittedName>
        <fullName evidence="2">Pyrophosphatase</fullName>
    </submittedName>
</protein>
<dbReference type="AlphaFoldDB" id="A0A0G1ENA3"/>
<dbReference type="EMBL" id="LCGH01000004">
    <property type="protein sequence ID" value="KKT11536.1"/>
    <property type="molecule type" value="Genomic_DNA"/>
</dbReference>
<reference evidence="2 3" key="1">
    <citation type="journal article" date="2015" name="Nature">
        <title>rRNA introns, odd ribosomes, and small enigmatic genomes across a large radiation of phyla.</title>
        <authorList>
            <person name="Brown C.T."/>
            <person name="Hug L.A."/>
            <person name="Thomas B.C."/>
            <person name="Sharon I."/>
            <person name="Castelle C.J."/>
            <person name="Singh A."/>
            <person name="Wilkins M.J."/>
            <person name="Williams K.H."/>
            <person name="Banfield J.F."/>
        </authorList>
    </citation>
    <scope>NUCLEOTIDE SEQUENCE [LARGE SCALE GENOMIC DNA]</scope>
</reference>
<comment type="caution">
    <text evidence="2">The sequence shown here is derived from an EMBL/GenBank/DDBJ whole genome shotgun (WGS) entry which is preliminary data.</text>
</comment>
<dbReference type="Pfam" id="PF12643">
    <property type="entry name" value="MazG-like"/>
    <property type="match status" value="1"/>
</dbReference>
<feature type="region of interest" description="Disordered" evidence="1">
    <location>
        <begin position="87"/>
        <end position="109"/>
    </location>
</feature>
<evidence type="ECO:0000313" key="3">
    <source>
        <dbReference type="Proteomes" id="UP000033907"/>
    </source>
</evidence>
<organism evidence="2 3">
    <name type="scientific">Candidatus Nomurabacteria bacterium GW2011_GWF2_43_24</name>
    <dbReference type="NCBI Taxonomy" id="1618778"/>
    <lineage>
        <taxon>Bacteria</taxon>
        <taxon>Candidatus Nomuraibacteriota</taxon>
    </lineage>
</organism>
<dbReference type="GO" id="GO:0009143">
    <property type="term" value="P:nucleoside triphosphate catabolic process"/>
    <property type="evidence" value="ECO:0007669"/>
    <property type="project" value="InterPro"/>
</dbReference>
<name>A0A0G1ENA3_9BACT</name>
<sequence length="109" mass="12812">MIDLKELQKEVMRNKLEKGFNTTDTALEFCRAHEELSEAFSKHNKNHSGVAEEFADVMIFILGMCEKFGFDLEKELVRKIEINKQRKYKKEKSPEGKDVFIRIKTDEDP</sequence>
<feature type="compositionally biased region" description="Basic and acidic residues" evidence="1">
    <location>
        <begin position="91"/>
        <end position="109"/>
    </location>
</feature>
<gene>
    <name evidence="2" type="ORF">UV91_C0004G0005</name>
</gene>
<evidence type="ECO:0000313" key="2">
    <source>
        <dbReference type="EMBL" id="KKT11536.1"/>
    </source>
</evidence>
<dbReference type="InterPro" id="IPR025984">
    <property type="entry name" value="DCTPP"/>
</dbReference>